<dbReference type="InterPro" id="IPR029063">
    <property type="entry name" value="SAM-dependent_MTases_sf"/>
</dbReference>
<dbReference type="PROSITE" id="PS51681">
    <property type="entry name" value="SAM_MT_NNMT_PNMT_TEMT"/>
    <property type="match status" value="1"/>
</dbReference>
<dbReference type="GO" id="GO:0032259">
    <property type="term" value="P:methylation"/>
    <property type="evidence" value="ECO:0007669"/>
    <property type="project" value="UniProtKB-KW"/>
</dbReference>
<gene>
    <name evidence="5" type="ORF">AB205_0177470</name>
</gene>
<evidence type="ECO:0000256" key="4">
    <source>
        <dbReference type="ARBA" id="ARBA00022691"/>
    </source>
</evidence>
<organism evidence="5 6">
    <name type="scientific">Aquarana catesbeiana</name>
    <name type="common">American bullfrog</name>
    <name type="synonym">Rana catesbeiana</name>
    <dbReference type="NCBI Taxonomy" id="8400"/>
    <lineage>
        <taxon>Eukaryota</taxon>
        <taxon>Metazoa</taxon>
        <taxon>Chordata</taxon>
        <taxon>Craniata</taxon>
        <taxon>Vertebrata</taxon>
        <taxon>Euteleostomi</taxon>
        <taxon>Amphibia</taxon>
        <taxon>Batrachia</taxon>
        <taxon>Anura</taxon>
        <taxon>Neobatrachia</taxon>
        <taxon>Ranoidea</taxon>
        <taxon>Ranidae</taxon>
        <taxon>Aquarana</taxon>
    </lineage>
</organism>
<accession>A0A2G9SL38</accession>
<dbReference type="AlphaFoldDB" id="A0A2G9SL38"/>
<proteinExistence type="inferred from homology"/>
<keyword evidence="3" id="KW-0808">Transferase</keyword>
<evidence type="ECO:0000313" key="5">
    <source>
        <dbReference type="EMBL" id="PIO40835.1"/>
    </source>
</evidence>
<dbReference type="PANTHER" id="PTHR10867:SF45">
    <property type="entry name" value="LOC100127826 PROTEIN"/>
    <property type="match status" value="1"/>
</dbReference>
<dbReference type="Pfam" id="PF01234">
    <property type="entry name" value="NNMT_PNMT_TEMT"/>
    <property type="match status" value="1"/>
</dbReference>
<evidence type="ECO:0000256" key="1">
    <source>
        <dbReference type="ARBA" id="ARBA00007996"/>
    </source>
</evidence>
<name>A0A2G9SL38_AQUCT</name>
<dbReference type="Gene3D" id="3.40.50.150">
    <property type="entry name" value="Vaccinia Virus protein VP39"/>
    <property type="match status" value="1"/>
</dbReference>
<dbReference type="GO" id="GO:0005829">
    <property type="term" value="C:cytosol"/>
    <property type="evidence" value="ECO:0007669"/>
    <property type="project" value="TreeGrafter"/>
</dbReference>
<evidence type="ECO:0000256" key="2">
    <source>
        <dbReference type="ARBA" id="ARBA00022603"/>
    </source>
</evidence>
<comment type="similarity">
    <text evidence="1">Belongs to the class I-like SAM-binding methyltransferase superfamily. NNMT/PNMT/TEMT family.</text>
</comment>
<dbReference type="SUPFAM" id="SSF53335">
    <property type="entry name" value="S-adenosyl-L-methionine-dependent methyltransferases"/>
    <property type="match status" value="1"/>
</dbReference>
<dbReference type="GO" id="GO:0008170">
    <property type="term" value="F:N-methyltransferase activity"/>
    <property type="evidence" value="ECO:0007669"/>
    <property type="project" value="TreeGrafter"/>
</dbReference>
<keyword evidence="4" id="KW-0949">S-adenosyl-L-methionine</keyword>
<keyword evidence="6" id="KW-1185">Reference proteome</keyword>
<reference evidence="6" key="1">
    <citation type="journal article" date="2017" name="Nat. Commun.">
        <title>The North American bullfrog draft genome provides insight into hormonal regulation of long noncoding RNA.</title>
        <authorList>
            <person name="Hammond S.A."/>
            <person name="Warren R.L."/>
            <person name="Vandervalk B.P."/>
            <person name="Kucuk E."/>
            <person name="Khan H."/>
            <person name="Gibb E.A."/>
            <person name="Pandoh P."/>
            <person name="Kirk H."/>
            <person name="Zhao Y."/>
            <person name="Jones M."/>
            <person name="Mungall A.J."/>
            <person name="Coope R."/>
            <person name="Pleasance S."/>
            <person name="Moore R.A."/>
            <person name="Holt R.A."/>
            <person name="Round J.M."/>
            <person name="Ohora S."/>
            <person name="Walle B.V."/>
            <person name="Veldhoen N."/>
            <person name="Helbing C.C."/>
            <person name="Birol I."/>
        </authorList>
    </citation>
    <scope>NUCLEOTIDE SEQUENCE [LARGE SCALE GENOMIC DNA]</scope>
</reference>
<evidence type="ECO:0008006" key="7">
    <source>
        <dbReference type="Google" id="ProtNLM"/>
    </source>
</evidence>
<dbReference type="OrthoDB" id="9905991at2759"/>
<protein>
    <recommendedName>
        <fullName evidence="7">Methyltransferase type 11 domain-containing protein</fullName>
    </recommendedName>
</protein>
<sequence length="261" mass="30162">MSETIHKHYHDDDFDAKELVNTHFSHGKISIIEETMGFPTRIIHEMASTGQLKGDKVLDNSIGSIMYQLFSVSNIYKEIYVVQMNDSSFKHFKQWLDNDIKATDWSHSAKRVCHLEGNRQGWKEKEDQVRKVIKGVYKWDNHETNGLDPEVVPQVDCVLSLWLLNAISKTKEDFLRNLERFTSRLKLGGQLMLFLVLNMTFYNVGHHRYFCLSLDETEVQELVIKAGFAIEKSSVIKAVEPSDIVDYSHMSYVLACKVKEA</sequence>
<dbReference type="PANTHER" id="PTHR10867">
    <property type="entry name" value="NNMT/PNMT/TEMT FAMILY MEMBER"/>
    <property type="match status" value="1"/>
</dbReference>
<evidence type="ECO:0000313" key="6">
    <source>
        <dbReference type="Proteomes" id="UP000228934"/>
    </source>
</evidence>
<dbReference type="Proteomes" id="UP000228934">
    <property type="component" value="Unassembled WGS sequence"/>
</dbReference>
<dbReference type="EMBL" id="KV922741">
    <property type="protein sequence ID" value="PIO40835.1"/>
    <property type="molecule type" value="Genomic_DNA"/>
</dbReference>
<dbReference type="InterPro" id="IPR000940">
    <property type="entry name" value="NNMT_TEMT_trans"/>
</dbReference>
<evidence type="ECO:0000256" key="3">
    <source>
        <dbReference type="ARBA" id="ARBA00022679"/>
    </source>
</evidence>
<keyword evidence="2" id="KW-0489">Methyltransferase</keyword>